<reference evidence="2 3" key="1">
    <citation type="submission" date="2020-12" db="EMBL/GenBank/DDBJ databases">
        <title>Bacterial novel species Adhaeribacter sp. BT258 isolated from soil.</title>
        <authorList>
            <person name="Jung H.-Y."/>
        </authorList>
    </citation>
    <scope>NUCLEOTIDE SEQUENCE [LARGE SCALE GENOMIC DNA]</scope>
    <source>
        <strain evidence="2 3">BT258</strain>
    </source>
</reference>
<gene>
    <name evidence="2" type="ORF">I5M27_14590</name>
</gene>
<sequence length="78" mass="8792">MKKSNLFYGFLAGCGFMLLLSAKMNSSLNEETPRYHLTFLAGGGYVYDAVTGNYRKVNYNELNQTKNIKDLLKESGKN</sequence>
<dbReference type="Proteomes" id="UP000644147">
    <property type="component" value="Unassembled WGS sequence"/>
</dbReference>
<keyword evidence="1" id="KW-0732">Signal</keyword>
<evidence type="ECO:0000313" key="3">
    <source>
        <dbReference type="Proteomes" id="UP000644147"/>
    </source>
</evidence>
<evidence type="ECO:0000256" key="1">
    <source>
        <dbReference type="SAM" id="SignalP"/>
    </source>
</evidence>
<proteinExistence type="predicted"/>
<feature type="signal peptide" evidence="1">
    <location>
        <begin position="1"/>
        <end position="22"/>
    </location>
</feature>
<comment type="caution">
    <text evidence="2">The sequence shown here is derived from an EMBL/GenBank/DDBJ whole genome shotgun (WGS) entry which is preliminary data.</text>
</comment>
<dbReference type="RefSeq" id="WP_200507065.1">
    <property type="nucleotide sequence ID" value="NZ_JAEHFX010000008.1"/>
</dbReference>
<accession>A0ABS1C4A4</accession>
<name>A0ABS1C4A4_9BACT</name>
<dbReference type="EMBL" id="JAEHFX010000008">
    <property type="protein sequence ID" value="MBK0404221.1"/>
    <property type="molecule type" value="Genomic_DNA"/>
</dbReference>
<keyword evidence="3" id="KW-1185">Reference proteome</keyword>
<evidence type="ECO:0000313" key="2">
    <source>
        <dbReference type="EMBL" id="MBK0404221.1"/>
    </source>
</evidence>
<protein>
    <submittedName>
        <fullName evidence="2">Uncharacterized protein</fullName>
    </submittedName>
</protein>
<organism evidence="2 3">
    <name type="scientific">Adhaeribacter terrigena</name>
    <dbReference type="NCBI Taxonomy" id="2793070"/>
    <lineage>
        <taxon>Bacteria</taxon>
        <taxon>Pseudomonadati</taxon>
        <taxon>Bacteroidota</taxon>
        <taxon>Cytophagia</taxon>
        <taxon>Cytophagales</taxon>
        <taxon>Hymenobacteraceae</taxon>
        <taxon>Adhaeribacter</taxon>
    </lineage>
</organism>
<feature type="chain" id="PRO_5046464536" evidence="1">
    <location>
        <begin position="23"/>
        <end position="78"/>
    </location>
</feature>